<protein>
    <recommendedName>
        <fullName evidence="12">NADH-quinone oxidoreductase subunit A</fullName>
        <ecNumber evidence="12">7.1.1.-</ecNumber>
    </recommendedName>
    <alternativeName>
        <fullName evidence="12">NADH dehydrogenase I subunit A</fullName>
    </alternativeName>
    <alternativeName>
        <fullName evidence="12">NDH-1 subunit A</fullName>
    </alternativeName>
    <alternativeName>
        <fullName evidence="12">NUO1</fullName>
    </alternativeName>
</protein>
<evidence type="ECO:0000313" key="15">
    <source>
        <dbReference type="Proteomes" id="UP000199611"/>
    </source>
</evidence>
<dbReference type="PANTHER" id="PTHR11058:SF22">
    <property type="entry name" value="NADH-QUINONE OXIDOREDUCTASE SUBUNIT A"/>
    <property type="match status" value="1"/>
</dbReference>
<accession>A0A1I4UKX1</accession>
<dbReference type="EC" id="7.1.1.-" evidence="12"/>
<evidence type="ECO:0000256" key="7">
    <source>
        <dbReference type="ARBA" id="ARBA00022967"/>
    </source>
</evidence>
<feature type="transmembrane region" description="Helical" evidence="12">
    <location>
        <begin position="89"/>
        <end position="110"/>
    </location>
</feature>
<dbReference type="GO" id="GO:0008137">
    <property type="term" value="F:NADH dehydrogenase (ubiquinone) activity"/>
    <property type="evidence" value="ECO:0007669"/>
    <property type="project" value="InterPro"/>
</dbReference>
<dbReference type="InterPro" id="IPR023043">
    <property type="entry name" value="NAD(P)H_OxRDtase_bac/plastid"/>
</dbReference>
<dbReference type="GO" id="GO:0005886">
    <property type="term" value="C:plasma membrane"/>
    <property type="evidence" value="ECO:0007669"/>
    <property type="project" value="UniProtKB-SubCell"/>
</dbReference>
<dbReference type="GO" id="GO:0048038">
    <property type="term" value="F:quinone binding"/>
    <property type="evidence" value="ECO:0007669"/>
    <property type="project" value="UniProtKB-KW"/>
</dbReference>
<dbReference type="GO" id="GO:0050136">
    <property type="term" value="F:NADH dehydrogenase (quinone) (non-electrogenic) activity"/>
    <property type="evidence" value="ECO:0007669"/>
    <property type="project" value="UniProtKB-UniRule"/>
</dbReference>
<keyword evidence="8 12" id="KW-1133">Transmembrane helix</keyword>
<dbReference type="Pfam" id="PF00507">
    <property type="entry name" value="Oxidored_q4"/>
    <property type="match status" value="1"/>
</dbReference>
<keyword evidence="9 12" id="KW-0520">NAD</keyword>
<dbReference type="AlphaFoldDB" id="A0A1I4UKX1"/>
<keyword evidence="15" id="KW-1185">Reference proteome</keyword>
<comment type="function">
    <text evidence="12">NDH-1 shuttles electrons from NADH, via FMN and iron-sulfur (Fe-S) centers, to quinones in the respiratory chain. The immediate electron acceptor for the enzyme in this species is believed to be ubiquinone. Couples the redox reaction to proton translocation (for every two electrons transferred, four hydrogen ions are translocated across the cytoplasmic membrane), and thus conserves the redox energy in a proton gradient.</text>
</comment>
<dbReference type="InterPro" id="IPR000440">
    <property type="entry name" value="NADH_UbQ/plastoQ_OxRdtase_su3"/>
</dbReference>
<keyword evidence="7 12" id="KW-1278">Translocase</keyword>
<evidence type="ECO:0000256" key="9">
    <source>
        <dbReference type="ARBA" id="ARBA00023027"/>
    </source>
</evidence>
<organism evidence="14 15">
    <name type="scientific">Thermodesulforhabdus norvegica</name>
    <dbReference type="NCBI Taxonomy" id="39841"/>
    <lineage>
        <taxon>Bacteria</taxon>
        <taxon>Pseudomonadati</taxon>
        <taxon>Thermodesulfobacteriota</taxon>
        <taxon>Syntrophobacteria</taxon>
        <taxon>Syntrophobacterales</taxon>
        <taxon>Thermodesulforhabdaceae</taxon>
        <taxon>Thermodesulforhabdus</taxon>
    </lineage>
</organism>
<comment type="subunit">
    <text evidence="12">NDH-1 is composed of 14 different subunits. Subunits NuoA, H, J, K, L, M, N constitute the membrane sector of the complex.</text>
</comment>
<proteinExistence type="inferred from homology"/>
<keyword evidence="10 12" id="KW-0830">Ubiquinone</keyword>
<evidence type="ECO:0000256" key="10">
    <source>
        <dbReference type="ARBA" id="ARBA00023075"/>
    </source>
</evidence>
<dbReference type="EMBL" id="FOUU01000006">
    <property type="protein sequence ID" value="SFM89390.1"/>
    <property type="molecule type" value="Genomic_DNA"/>
</dbReference>
<dbReference type="Gene3D" id="1.20.58.1610">
    <property type="entry name" value="NADH:ubiquinone/plastoquinone oxidoreductase, chain 3"/>
    <property type="match status" value="1"/>
</dbReference>
<name>A0A1I4UKX1_9BACT</name>
<evidence type="ECO:0000256" key="3">
    <source>
        <dbReference type="ARBA" id="ARBA00022448"/>
    </source>
</evidence>
<feature type="transmembrane region" description="Helical" evidence="12">
    <location>
        <begin position="60"/>
        <end position="83"/>
    </location>
</feature>
<dbReference type="PANTHER" id="PTHR11058">
    <property type="entry name" value="NADH-UBIQUINONE OXIDOREDUCTASE CHAIN 3"/>
    <property type="match status" value="1"/>
</dbReference>
<evidence type="ECO:0000256" key="11">
    <source>
        <dbReference type="ARBA" id="ARBA00023136"/>
    </source>
</evidence>
<dbReference type="HAMAP" id="MF_01394">
    <property type="entry name" value="NDH1_NuoA"/>
    <property type="match status" value="1"/>
</dbReference>
<keyword evidence="5 12" id="KW-0812">Transmembrane</keyword>
<evidence type="ECO:0000256" key="2">
    <source>
        <dbReference type="ARBA" id="ARBA00008472"/>
    </source>
</evidence>
<gene>
    <name evidence="12" type="primary">nuoA</name>
    <name evidence="14" type="ORF">SAMN05660836_01846</name>
</gene>
<evidence type="ECO:0000256" key="6">
    <source>
        <dbReference type="ARBA" id="ARBA00022719"/>
    </source>
</evidence>
<dbReference type="STRING" id="39841.SAMN05660836_01846"/>
<dbReference type="FunFam" id="1.20.58.1610:FF:000004">
    <property type="entry name" value="NADH-quinone oxidoreductase subunit A"/>
    <property type="match status" value="1"/>
</dbReference>
<reference evidence="14 15" key="1">
    <citation type="submission" date="2016-10" db="EMBL/GenBank/DDBJ databases">
        <authorList>
            <person name="de Groot N.N."/>
        </authorList>
    </citation>
    <scope>NUCLEOTIDE SEQUENCE [LARGE SCALE GENOMIC DNA]</scope>
    <source>
        <strain evidence="14 15">DSM 9990</strain>
    </source>
</reference>
<evidence type="ECO:0000313" key="14">
    <source>
        <dbReference type="EMBL" id="SFM89390.1"/>
    </source>
</evidence>
<feature type="transmembrane region" description="Helical" evidence="12">
    <location>
        <begin position="6"/>
        <end position="30"/>
    </location>
</feature>
<evidence type="ECO:0000256" key="1">
    <source>
        <dbReference type="ARBA" id="ARBA00004141"/>
    </source>
</evidence>
<dbReference type="RefSeq" id="WP_093395230.1">
    <property type="nucleotide sequence ID" value="NZ_FOUU01000006.1"/>
</dbReference>
<keyword evidence="11 12" id="KW-0472">Membrane</keyword>
<keyword evidence="3 12" id="KW-0813">Transport</keyword>
<dbReference type="Proteomes" id="UP000199611">
    <property type="component" value="Unassembled WGS sequence"/>
</dbReference>
<sequence>MLSAYVPVLIFAVIAVLFAAVTLLLSHLIGQRKPSEDKLMPYECGNVPIGTARERFPIRFYIFAMLFIVFDVEVAFMFPWAVLFQKLGLLGFVEMVIFVTILLLGLLYVWGKGALEWE</sequence>
<dbReference type="GO" id="GO:0030964">
    <property type="term" value="C:NADH dehydrogenase complex"/>
    <property type="evidence" value="ECO:0007669"/>
    <property type="project" value="TreeGrafter"/>
</dbReference>
<evidence type="ECO:0000256" key="5">
    <source>
        <dbReference type="ARBA" id="ARBA00022692"/>
    </source>
</evidence>
<keyword evidence="6 12" id="KW-0874">Quinone</keyword>
<evidence type="ECO:0000256" key="12">
    <source>
        <dbReference type="HAMAP-Rule" id="MF_01394"/>
    </source>
</evidence>
<comment type="catalytic activity">
    <reaction evidence="12 13">
        <text>a quinone + NADH + 5 H(+)(in) = a quinol + NAD(+) + 4 H(+)(out)</text>
        <dbReference type="Rhea" id="RHEA:57888"/>
        <dbReference type="ChEBI" id="CHEBI:15378"/>
        <dbReference type="ChEBI" id="CHEBI:24646"/>
        <dbReference type="ChEBI" id="CHEBI:57540"/>
        <dbReference type="ChEBI" id="CHEBI:57945"/>
        <dbReference type="ChEBI" id="CHEBI:132124"/>
    </reaction>
</comment>
<evidence type="ECO:0000256" key="13">
    <source>
        <dbReference type="RuleBase" id="RU003639"/>
    </source>
</evidence>
<dbReference type="InterPro" id="IPR038430">
    <property type="entry name" value="NDAH_ubi_oxred_su3_sf"/>
</dbReference>
<comment type="similarity">
    <text evidence="2 12 13">Belongs to the complex I subunit 3 family.</text>
</comment>
<dbReference type="OrthoDB" id="9791970at2"/>
<evidence type="ECO:0000256" key="4">
    <source>
        <dbReference type="ARBA" id="ARBA00022475"/>
    </source>
</evidence>
<keyword evidence="4 12" id="KW-1003">Cell membrane</keyword>
<evidence type="ECO:0000256" key="8">
    <source>
        <dbReference type="ARBA" id="ARBA00022989"/>
    </source>
</evidence>
<comment type="subcellular location">
    <subcellularLocation>
        <location evidence="12 13">Cell membrane</location>
        <topology evidence="12 13">Multi-pass membrane protein</topology>
    </subcellularLocation>
    <subcellularLocation>
        <location evidence="1">Membrane</location>
        <topology evidence="1">Multi-pass membrane protein</topology>
    </subcellularLocation>
</comment>